<evidence type="ECO:0000259" key="2">
    <source>
        <dbReference type="PROSITE" id="PS50975"/>
    </source>
</evidence>
<keyword evidence="1" id="KW-0067">ATP-binding</keyword>
<dbReference type="InterPro" id="IPR011761">
    <property type="entry name" value="ATP-grasp"/>
</dbReference>
<dbReference type="GO" id="GO:0009432">
    <property type="term" value="P:SOS response"/>
    <property type="evidence" value="ECO:0007669"/>
    <property type="project" value="TreeGrafter"/>
</dbReference>
<dbReference type="SUPFAM" id="SSF56059">
    <property type="entry name" value="Glutathione synthetase ATP-binding domain-like"/>
    <property type="match status" value="1"/>
</dbReference>
<dbReference type="PROSITE" id="PS50975">
    <property type="entry name" value="ATP_GRASP"/>
    <property type="match status" value="1"/>
</dbReference>
<evidence type="ECO:0000313" key="3">
    <source>
        <dbReference type="EMBL" id="SHI08825.1"/>
    </source>
</evidence>
<name>A0A1M5Y9U7_9BRAD</name>
<evidence type="ECO:0000256" key="1">
    <source>
        <dbReference type="PROSITE-ProRule" id="PRU00409"/>
    </source>
</evidence>
<dbReference type="GO" id="GO:0046872">
    <property type="term" value="F:metal ion binding"/>
    <property type="evidence" value="ECO:0007669"/>
    <property type="project" value="InterPro"/>
</dbReference>
<sequence>MRDLREFRAGKPRSYPDQTVYAEYACAESGLVFRDLDGGTGLLFSVASRAKRIHFGAGRGSWYPQNNATAARLASDKYFTSLILEDAGVATLGGEYFFLHERHRAHRPAGHECEDALRYFTTLGATAFVKPLSGSRGDFAQVVDGEASLLRYLGEVSKYYDSILMQKVASGTEYRVFLLDDEVVYTARKYPPAVVGDGVRSIRELLTAHNTALQARGLSPVSLTTDNATTLDAVLPKGERWEIPGRMNLSAGGMMVLEGPRSDAALTLARKAARALDLRVAAVDLFADGDGDQQAIRVIEVNANPSIRLLEESNRSDLILKIWHHTFSATGLLGV</sequence>
<proteinExistence type="predicted"/>
<dbReference type="GO" id="GO:0005524">
    <property type="term" value="F:ATP binding"/>
    <property type="evidence" value="ECO:0007669"/>
    <property type="project" value="UniProtKB-UniRule"/>
</dbReference>
<dbReference type="Gene3D" id="3.30.470.20">
    <property type="entry name" value="ATP-grasp fold, B domain"/>
    <property type="match status" value="2"/>
</dbReference>
<accession>A0A1M5Y9U7</accession>
<dbReference type="PANTHER" id="PTHR21621:SF0">
    <property type="entry name" value="BETA-CITRYLGLUTAMATE SYNTHASE B-RELATED"/>
    <property type="match status" value="1"/>
</dbReference>
<dbReference type="GO" id="GO:0018169">
    <property type="term" value="F:ribosomal S6-glutamic acid ligase activity"/>
    <property type="evidence" value="ECO:0007669"/>
    <property type="project" value="TreeGrafter"/>
</dbReference>
<organism evidence="3 4">
    <name type="scientific">Bradyrhizobium erythrophlei</name>
    <dbReference type="NCBI Taxonomy" id="1437360"/>
    <lineage>
        <taxon>Bacteria</taxon>
        <taxon>Pseudomonadati</taxon>
        <taxon>Pseudomonadota</taxon>
        <taxon>Alphaproteobacteria</taxon>
        <taxon>Hyphomicrobiales</taxon>
        <taxon>Nitrobacteraceae</taxon>
        <taxon>Bradyrhizobium</taxon>
    </lineage>
</organism>
<evidence type="ECO:0000313" key="4">
    <source>
        <dbReference type="Proteomes" id="UP000189796"/>
    </source>
</evidence>
<dbReference type="Gene3D" id="3.30.1490.20">
    <property type="entry name" value="ATP-grasp fold, A domain"/>
    <property type="match status" value="1"/>
</dbReference>
<dbReference type="Proteomes" id="UP000189796">
    <property type="component" value="Chromosome I"/>
</dbReference>
<reference evidence="3 4" key="1">
    <citation type="submission" date="2016-11" db="EMBL/GenBank/DDBJ databases">
        <authorList>
            <person name="Jaros S."/>
            <person name="Januszkiewicz K."/>
            <person name="Wedrychowicz H."/>
        </authorList>
    </citation>
    <scope>NUCLEOTIDE SEQUENCE [LARGE SCALE GENOMIC DNA]</scope>
    <source>
        <strain evidence="3 4">GAS138</strain>
    </source>
</reference>
<keyword evidence="1" id="KW-0547">Nucleotide-binding</keyword>
<dbReference type="InterPro" id="IPR013815">
    <property type="entry name" value="ATP_grasp_subdomain_1"/>
</dbReference>
<dbReference type="EMBL" id="LT670817">
    <property type="protein sequence ID" value="SHI08825.1"/>
    <property type="molecule type" value="Genomic_DNA"/>
</dbReference>
<protein>
    <recommendedName>
        <fullName evidence="2">ATP-grasp domain-containing protein</fullName>
    </recommendedName>
</protein>
<dbReference type="AlphaFoldDB" id="A0A1M5Y9U7"/>
<dbReference type="PANTHER" id="PTHR21621">
    <property type="entry name" value="RIBOSOMAL PROTEIN S6 MODIFICATION PROTEIN"/>
    <property type="match status" value="1"/>
</dbReference>
<gene>
    <name evidence="3" type="ORF">SAMN05443248_8074</name>
</gene>
<dbReference type="GO" id="GO:0005737">
    <property type="term" value="C:cytoplasm"/>
    <property type="evidence" value="ECO:0007669"/>
    <property type="project" value="TreeGrafter"/>
</dbReference>
<dbReference type="OrthoDB" id="8136469at2"/>
<dbReference type="RefSeq" id="WP_079607829.1">
    <property type="nucleotide sequence ID" value="NZ_LT670817.1"/>
</dbReference>
<feature type="domain" description="ATP-grasp" evidence="2">
    <location>
        <begin position="81"/>
        <end position="327"/>
    </location>
</feature>